<feature type="compositionally biased region" description="Low complexity" evidence="7">
    <location>
        <begin position="164"/>
        <end position="192"/>
    </location>
</feature>
<dbReference type="InterPro" id="IPR038765">
    <property type="entry name" value="Papain-like_cys_pep_sf"/>
</dbReference>
<evidence type="ECO:0000256" key="6">
    <source>
        <dbReference type="RuleBase" id="RU366025"/>
    </source>
</evidence>
<dbReference type="SUPFAM" id="SSF54001">
    <property type="entry name" value="Cysteine proteinases"/>
    <property type="match status" value="1"/>
</dbReference>
<accession>A0A0H5C6L0</accession>
<dbReference type="EMBL" id="CDQK01000005">
    <property type="protein sequence ID" value="CEP23716.1"/>
    <property type="molecule type" value="Genomic_DNA"/>
</dbReference>
<comment type="catalytic activity">
    <reaction evidence="1 6">
        <text>Thiol-dependent hydrolysis of ester, thioester, amide, peptide and isopeptide bonds formed by the C-terminal Gly of ubiquitin (a 76-residue protein attached to proteins as an intracellular targeting signal).</text>
        <dbReference type="EC" id="3.4.19.12"/>
    </reaction>
</comment>
<feature type="compositionally biased region" description="Low complexity" evidence="7">
    <location>
        <begin position="1"/>
        <end position="34"/>
    </location>
</feature>
<dbReference type="AlphaFoldDB" id="A0A0H5C6L0"/>
<dbReference type="PROSITE" id="PS50235">
    <property type="entry name" value="USP_3"/>
    <property type="match status" value="1"/>
</dbReference>
<dbReference type="InterPro" id="IPR050164">
    <property type="entry name" value="Peptidase_C19"/>
</dbReference>
<dbReference type="PROSITE" id="PS00973">
    <property type="entry name" value="USP_2"/>
    <property type="match status" value="1"/>
</dbReference>
<feature type="region of interest" description="Disordered" evidence="7">
    <location>
        <begin position="1"/>
        <end position="38"/>
    </location>
</feature>
<dbReference type="PANTHER" id="PTHR24006">
    <property type="entry name" value="UBIQUITIN CARBOXYL-TERMINAL HYDROLASE"/>
    <property type="match status" value="1"/>
</dbReference>
<organism evidence="9 10">
    <name type="scientific">Cyberlindnera jadinii (strain ATCC 18201 / CBS 1600 / BCRC 20928 / JCM 3617 / NBRC 0987 / NRRL Y-1542)</name>
    <name type="common">Torula yeast</name>
    <name type="synonym">Candida utilis</name>
    <dbReference type="NCBI Taxonomy" id="983966"/>
    <lineage>
        <taxon>Eukaryota</taxon>
        <taxon>Fungi</taxon>
        <taxon>Dikarya</taxon>
        <taxon>Ascomycota</taxon>
        <taxon>Saccharomycotina</taxon>
        <taxon>Saccharomycetes</taxon>
        <taxon>Phaffomycetales</taxon>
        <taxon>Phaffomycetaceae</taxon>
        <taxon>Cyberlindnera</taxon>
    </lineage>
</organism>
<dbReference type="Pfam" id="PF00443">
    <property type="entry name" value="UCH"/>
    <property type="match status" value="1"/>
</dbReference>
<feature type="region of interest" description="Disordered" evidence="7">
    <location>
        <begin position="87"/>
        <end position="242"/>
    </location>
</feature>
<feature type="compositionally biased region" description="Acidic residues" evidence="7">
    <location>
        <begin position="603"/>
        <end position="614"/>
    </location>
</feature>
<proteinExistence type="inferred from homology"/>
<gene>
    <name evidence="9" type="ORF">BN1211_4362</name>
</gene>
<dbReference type="InterPro" id="IPR001394">
    <property type="entry name" value="Peptidase_C19_UCH"/>
</dbReference>
<sequence>MQQPPQQQQQQQQQAQQQQVPSHGHPGPHAYYPAGPIPPAIPIQYHPGHFVPPPGAIQGYPYGGYDYAQMVAYPHMYPIGVPQMASTQFDPHMSPHLHQQQLHHHRQQQQQQYQHQQQQQRVKKKFNASSVKAFVPSKQTSQNESKSEVQPPQPQQNSILVDGSAPSTPSSDNSSLTITRTSTSVSESTQESGPASTIQNTPATSKDSSDNLHSTETTSVTGEGATKQDTEENGVDSTSRRNDHGFYFDCSIQNNNANKTPIIFGDDAAVFLKRAFDYLELKKRQKPTEETHSEADEEDVDIVEQVKEQTPEVDFSEVEAQPHTPFQQTSSRPSFNWAAVASNAAKKVVPQTPTPSTSSPASPQVQIQPKREERLIPVLPNVMEPLGVVVLRFMFDDAFSKYIDSVKLPKIVPRGLVNTGNICFMSSIMQLLLYCVPFYKTLNVIAKKTMHTLMTSNSKSPLFDATVDFYNNFNVNLDDINSLSNSNTQRSQHDREATPQREFGESFTPVEFFKAISKSSRFQHLKWGQQEDAEEFLGFLLDGLHEEFTSNVKSLTDDEIKQFTKTLDESSRQKVLTNLRKFHVGEFNSSESSGKNDGNVDDHYDDDDDVDADDDDNINAYDHNDEFNGGEWQEVGSEKKKKRFTAKRTVEVKPSPIRRIFGGSFRSILTIPKNKEAQSITLDPFQQVQLDISDPGIKTLEDAFVQISHVEEIPMKTSKGVEVVAKKQTFVDQLPEVLIIHLKRFSFESSGRVEKLKKKIQYPHLFQIPTKSLSPRTRKFNPDGFQYKLTGVVYHHGMGSNGGHYTVDVLRSVEGEWVRIDDVTIHNLKPDDVLVKGDEEDVKTAYILMYQKV</sequence>
<dbReference type="PANTHER" id="PTHR24006:SF687">
    <property type="entry name" value="UBIQUITIN CARBOXYL-TERMINAL HYDROLASE 10"/>
    <property type="match status" value="1"/>
</dbReference>
<feature type="region of interest" description="Disordered" evidence="7">
    <location>
        <begin position="313"/>
        <end position="332"/>
    </location>
</feature>
<keyword evidence="2 6" id="KW-0645">Protease</keyword>
<dbReference type="CDD" id="cd02257">
    <property type="entry name" value="Peptidase_C19"/>
    <property type="match status" value="1"/>
</dbReference>
<evidence type="ECO:0000256" key="4">
    <source>
        <dbReference type="ARBA" id="ARBA00022801"/>
    </source>
</evidence>
<feature type="region of interest" description="Disordered" evidence="7">
    <location>
        <begin position="348"/>
        <end position="367"/>
    </location>
</feature>
<dbReference type="PROSITE" id="PS00972">
    <property type="entry name" value="USP_1"/>
    <property type="match status" value="1"/>
</dbReference>
<dbReference type="GO" id="GO:0006508">
    <property type="term" value="P:proteolysis"/>
    <property type="evidence" value="ECO:0007669"/>
    <property type="project" value="UniProtKB-KW"/>
</dbReference>
<keyword evidence="5 6" id="KW-0788">Thiol protease</keyword>
<feature type="compositionally biased region" description="Polar residues" evidence="7">
    <location>
        <begin position="137"/>
        <end position="159"/>
    </location>
</feature>
<dbReference type="GO" id="GO:0016579">
    <property type="term" value="P:protein deubiquitination"/>
    <property type="evidence" value="ECO:0007669"/>
    <property type="project" value="InterPro"/>
</dbReference>
<feature type="domain" description="USP" evidence="8">
    <location>
        <begin position="414"/>
        <end position="853"/>
    </location>
</feature>
<evidence type="ECO:0000256" key="2">
    <source>
        <dbReference type="ARBA" id="ARBA00022670"/>
    </source>
</evidence>
<evidence type="ECO:0000256" key="5">
    <source>
        <dbReference type="ARBA" id="ARBA00022807"/>
    </source>
</evidence>
<protein>
    <recommendedName>
        <fullName evidence="6">Ubiquitin carboxyl-terminal hydrolase</fullName>
        <ecNumber evidence="6">3.4.19.12</ecNumber>
    </recommendedName>
</protein>
<dbReference type="Gene3D" id="3.90.70.10">
    <property type="entry name" value="Cysteine proteinases"/>
    <property type="match status" value="1"/>
</dbReference>
<evidence type="ECO:0000256" key="1">
    <source>
        <dbReference type="ARBA" id="ARBA00000707"/>
    </source>
</evidence>
<feature type="region of interest" description="Disordered" evidence="7">
    <location>
        <begin position="587"/>
        <end position="614"/>
    </location>
</feature>
<feature type="compositionally biased region" description="Polar residues" evidence="7">
    <location>
        <begin position="193"/>
        <end position="221"/>
    </location>
</feature>
<dbReference type="GO" id="GO:0004843">
    <property type="term" value="F:cysteine-type deubiquitinase activity"/>
    <property type="evidence" value="ECO:0007669"/>
    <property type="project" value="UniProtKB-UniRule"/>
</dbReference>
<evidence type="ECO:0000259" key="8">
    <source>
        <dbReference type="PROSITE" id="PS50235"/>
    </source>
</evidence>
<feature type="compositionally biased region" description="Low complexity" evidence="7">
    <location>
        <begin position="348"/>
        <end position="366"/>
    </location>
</feature>
<evidence type="ECO:0000256" key="7">
    <source>
        <dbReference type="SAM" id="MobiDB-lite"/>
    </source>
</evidence>
<dbReference type="GO" id="GO:0005829">
    <property type="term" value="C:cytosol"/>
    <property type="evidence" value="ECO:0007669"/>
    <property type="project" value="TreeGrafter"/>
</dbReference>
<keyword evidence="3 6" id="KW-0833">Ubl conjugation pathway</keyword>
<comment type="similarity">
    <text evidence="6">Belongs to the peptidase C19 family.</text>
</comment>
<dbReference type="InterPro" id="IPR018200">
    <property type="entry name" value="USP_CS"/>
</dbReference>
<evidence type="ECO:0000313" key="10">
    <source>
        <dbReference type="Proteomes" id="UP000038830"/>
    </source>
</evidence>
<dbReference type="InterPro" id="IPR028889">
    <property type="entry name" value="USP"/>
</dbReference>
<evidence type="ECO:0000256" key="3">
    <source>
        <dbReference type="ARBA" id="ARBA00022786"/>
    </source>
</evidence>
<reference evidence="10" key="1">
    <citation type="journal article" date="2015" name="J. Biotechnol.">
        <title>The structure of the Cyberlindnera jadinii genome and its relation to Candida utilis analyzed by the occurrence of single nucleotide polymorphisms.</title>
        <authorList>
            <person name="Rupp O."/>
            <person name="Brinkrolf K."/>
            <person name="Buerth C."/>
            <person name="Kunigo M."/>
            <person name="Schneider J."/>
            <person name="Jaenicke S."/>
            <person name="Goesmann A."/>
            <person name="Puehler A."/>
            <person name="Jaeger K.-E."/>
            <person name="Ernst J.F."/>
        </authorList>
    </citation>
    <scope>NUCLEOTIDE SEQUENCE [LARGE SCALE GENOMIC DNA]</scope>
    <source>
        <strain evidence="10">ATCC 18201 / CBS 1600 / BCRC 20928 / JCM 3617 / NBRC 0987 / NRRL Y-1542</strain>
    </source>
</reference>
<evidence type="ECO:0000313" key="9">
    <source>
        <dbReference type="EMBL" id="CEP23716.1"/>
    </source>
</evidence>
<dbReference type="EC" id="3.4.19.12" evidence="6"/>
<dbReference type="GO" id="GO:0005634">
    <property type="term" value="C:nucleus"/>
    <property type="evidence" value="ECO:0007669"/>
    <property type="project" value="TreeGrafter"/>
</dbReference>
<dbReference type="Proteomes" id="UP000038830">
    <property type="component" value="Unassembled WGS sequence"/>
</dbReference>
<feature type="compositionally biased region" description="Low complexity" evidence="7">
    <location>
        <begin position="108"/>
        <end position="120"/>
    </location>
</feature>
<name>A0A0H5C6L0_CYBJN</name>
<keyword evidence="4 6" id="KW-0378">Hydrolase</keyword>